<dbReference type="EMBL" id="CAJNRE010010747">
    <property type="protein sequence ID" value="CAF2095536.1"/>
    <property type="molecule type" value="Genomic_DNA"/>
</dbReference>
<comment type="caution">
    <text evidence="2">The sequence shown here is derived from an EMBL/GenBank/DDBJ whole genome shotgun (WGS) entry which is preliminary data.</text>
</comment>
<dbReference type="EMBL" id="CAJOBI010226481">
    <property type="protein sequence ID" value="CAF5054386.1"/>
    <property type="molecule type" value="Genomic_DNA"/>
</dbReference>
<feature type="non-terminal residue" evidence="2">
    <location>
        <position position="72"/>
    </location>
</feature>
<reference evidence="2" key="1">
    <citation type="submission" date="2021-02" db="EMBL/GenBank/DDBJ databases">
        <authorList>
            <person name="Nowell W R."/>
        </authorList>
    </citation>
    <scope>NUCLEOTIDE SEQUENCE</scope>
</reference>
<feature type="compositionally biased region" description="Low complexity" evidence="1">
    <location>
        <begin position="1"/>
        <end position="15"/>
    </location>
</feature>
<evidence type="ECO:0000313" key="2">
    <source>
        <dbReference type="EMBL" id="CAF2095536.1"/>
    </source>
</evidence>
<evidence type="ECO:0000313" key="4">
    <source>
        <dbReference type="Proteomes" id="UP000663824"/>
    </source>
</evidence>
<accession>A0A816THT8</accession>
<proteinExistence type="predicted"/>
<evidence type="ECO:0000313" key="3">
    <source>
        <dbReference type="EMBL" id="CAF5054386.1"/>
    </source>
</evidence>
<name>A0A816THT8_9BILA</name>
<sequence>MLHHAAALTASTTITKVQMQKPTKPIDSNPLIQQQQQQALTNSNQLTGKPPLPPGSSTPRTVYRYMDDQGNV</sequence>
<organism evidence="2 4">
    <name type="scientific">Rotaria magnacalcarata</name>
    <dbReference type="NCBI Taxonomy" id="392030"/>
    <lineage>
        <taxon>Eukaryota</taxon>
        <taxon>Metazoa</taxon>
        <taxon>Spiralia</taxon>
        <taxon>Gnathifera</taxon>
        <taxon>Rotifera</taxon>
        <taxon>Eurotatoria</taxon>
        <taxon>Bdelloidea</taxon>
        <taxon>Philodinida</taxon>
        <taxon>Philodinidae</taxon>
        <taxon>Rotaria</taxon>
    </lineage>
</organism>
<dbReference type="Proteomes" id="UP000663824">
    <property type="component" value="Unassembled WGS sequence"/>
</dbReference>
<evidence type="ECO:0000256" key="1">
    <source>
        <dbReference type="SAM" id="MobiDB-lite"/>
    </source>
</evidence>
<dbReference type="Proteomes" id="UP000676336">
    <property type="component" value="Unassembled WGS sequence"/>
</dbReference>
<gene>
    <name evidence="2" type="ORF">MBJ925_LOCUS21323</name>
    <name evidence="3" type="ORF">SMN809_LOCUS59396</name>
</gene>
<protein>
    <submittedName>
        <fullName evidence="2">Uncharacterized protein</fullName>
    </submittedName>
</protein>
<feature type="region of interest" description="Disordered" evidence="1">
    <location>
        <begin position="1"/>
        <end position="72"/>
    </location>
</feature>
<dbReference type="AlphaFoldDB" id="A0A816THT8"/>